<keyword evidence="1" id="KW-0677">Repeat</keyword>
<name>A0ABR4G398_9EURO</name>
<evidence type="ECO:0000256" key="1">
    <source>
        <dbReference type="ARBA" id="ARBA00022737"/>
    </source>
</evidence>
<organism evidence="3 4">
    <name type="scientific">Aspergillus keveii</name>
    <dbReference type="NCBI Taxonomy" id="714993"/>
    <lineage>
        <taxon>Eukaryota</taxon>
        <taxon>Fungi</taxon>
        <taxon>Dikarya</taxon>
        <taxon>Ascomycota</taxon>
        <taxon>Pezizomycotina</taxon>
        <taxon>Eurotiomycetes</taxon>
        <taxon>Eurotiomycetidae</taxon>
        <taxon>Eurotiales</taxon>
        <taxon>Aspergillaceae</taxon>
        <taxon>Aspergillus</taxon>
        <taxon>Aspergillus subgen. Nidulantes</taxon>
    </lineage>
</organism>
<feature type="domain" description="Nephrocystin 3-like N-terminal" evidence="2">
    <location>
        <begin position="2"/>
        <end position="72"/>
    </location>
</feature>
<evidence type="ECO:0000313" key="4">
    <source>
        <dbReference type="Proteomes" id="UP001610563"/>
    </source>
</evidence>
<sequence length="98" mass="11532">MTAIVIDDLHQRLRREQDVGIVYVYCNYRRQEDQTLHDLLLNVLKQLLRQRPSAPPSILERYERHRPLQKQPGPDEIVGDIHSLSALYGRLFLRGRCA</sequence>
<dbReference type="Proteomes" id="UP001610563">
    <property type="component" value="Unassembled WGS sequence"/>
</dbReference>
<comment type="caution">
    <text evidence="3">The sequence shown here is derived from an EMBL/GenBank/DDBJ whole genome shotgun (WGS) entry which is preliminary data.</text>
</comment>
<gene>
    <name evidence="3" type="ORF">BJX66DRAFT_225836</name>
</gene>
<evidence type="ECO:0000259" key="2">
    <source>
        <dbReference type="Pfam" id="PF24883"/>
    </source>
</evidence>
<proteinExistence type="predicted"/>
<keyword evidence="4" id="KW-1185">Reference proteome</keyword>
<protein>
    <recommendedName>
        <fullName evidence="2">Nephrocystin 3-like N-terminal domain-containing protein</fullName>
    </recommendedName>
</protein>
<evidence type="ECO:0000313" key="3">
    <source>
        <dbReference type="EMBL" id="KAL2793438.1"/>
    </source>
</evidence>
<reference evidence="3 4" key="1">
    <citation type="submission" date="2024-07" db="EMBL/GenBank/DDBJ databases">
        <title>Section-level genome sequencing and comparative genomics of Aspergillus sections Usti and Cavernicolus.</title>
        <authorList>
            <consortium name="Lawrence Berkeley National Laboratory"/>
            <person name="Nybo J.L."/>
            <person name="Vesth T.C."/>
            <person name="Theobald S."/>
            <person name="Frisvad J.C."/>
            <person name="Larsen T.O."/>
            <person name="Kjaerboelling I."/>
            <person name="Rothschild-Mancinelli K."/>
            <person name="Lyhne E.K."/>
            <person name="Kogle M.E."/>
            <person name="Barry K."/>
            <person name="Clum A."/>
            <person name="Na H."/>
            <person name="Ledsgaard L."/>
            <person name="Lin J."/>
            <person name="Lipzen A."/>
            <person name="Kuo A."/>
            <person name="Riley R."/>
            <person name="Mondo S."/>
            <person name="Labutti K."/>
            <person name="Haridas S."/>
            <person name="Pangalinan J."/>
            <person name="Salamov A.A."/>
            <person name="Simmons B.A."/>
            <person name="Magnuson J.K."/>
            <person name="Chen J."/>
            <person name="Drula E."/>
            <person name="Henrissat B."/>
            <person name="Wiebenga A."/>
            <person name="Lubbers R.J."/>
            <person name="Gomes A.C."/>
            <person name="Makela M.R."/>
            <person name="Stajich J."/>
            <person name="Grigoriev I.V."/>
            <person name="Mortensen U.H."/>
            <person name="De Vries R.P."/>
            <person name="Baker S.E."/>
            <person name="Andersen M.R."/>
        </authorList>
    </citation>
    <scope>NUCLEOTIDE SEQUENCE [LARGE SCALE GENOMIC DNA]</scope>
    <source>
        <strain evidence="3 4">CBS 209.92</strain>
    </source>
</reference>
<dbReference type="Pfam" id="PF24883">
    <property type="entry name" value="NPHP3_N"/>
    <property type="match status" value="1"/>
</dbReference>
<accession>A0ABR4G398</accession>
<dbReference type="EMBL" id="JBFTWV010000058">
    <property type="protein sequence ID" value="KAL2793438.1"/>
    <property type="molecule type" value="Genomic_DNA"/>
</dbReference>
<dbReference type="InterPro" id="IPR056884">
    <property type="entry name" value="NPHP3-like_N"/>
</dbReference>